<protein>
    <submittedName>
        <fullName evidence="3">Chemosensory protein 7</fullName>
    </submittedName>
</protein>
<dbReference type="SUPFAM" id="SSF100910">
    <property type="entry name" value="Chemosensory protein Csp2"/>
    <property type="match status" value="1"/>
</dbReference>
<feature type="chain" id="PRO_5001926470" evidence="2">
    <location>
        <begin position="28"/>
        <end position="139"/>
    </location>
</feature>
<dbReference type="Pfam" id="PF03392">
    <property type="entry name" value="OS-D"/>
    <property type="match status" value="1"/>
</dbReference>
<dbReference type="Gene3D" id="1.10.2080.10">
    <property type="entry name" value="Insect odorant-binding protein A10/Ejaculatory bulb-specific protein 3"/>
    <property type="match status" value="1"/>
</dbReference>
<feature type="compositionally biased region" description="Basic and acidic residues" evidence="1">
    <location>
        <begin position="40"/>
        <end position="56"/>
    </location>
</feature>
<name>A0A096W1M5_LAOST</name>
<feature type="signal peptide" evidence="2">
    <location>
        <begin position="1"/>
        <end position="27"/>
    </location>
</feature>
<gene>
    <name evidence="3" type="primary">csp7</name>
</gene>
<dbReference type="PANTHER" id="PTHR11257:SF11">
    <property type="entry name" value="CHEMOSENSORY PROTEIN 17"/>
    <property type="match status" value="1"/>
</dbReference>
<evidence type="ECO:0000313" key="3">
    <source>
        <dbReference type="EMBL" id="AGZ04935.1"/>
    </source>
</evidence>
<reference evidence="3" key="1">
    <citation type="submission" date="2013-01" db="EMBL/GenBank/DDBJ databases">
        <title>Comparative analysis of odorant-binding protein and chemosensory protein genes in three rice planthoppers, Nilaparvata lugens (Stal), Laodelphax striatellus (Fallen) and Sogatella furcifera (Horvath).</title>
        <authorList>
            <person name="Zhou W."/>
            <person name="Qian P."/>
            <person name="Zhou X."/>
            <person name="Zhu Z."/>
        </authorList>
    </citation>
    <scope>NUCLEOTIDE SEQUENCE</scope>
</reference>
<sequence>MIQRTQGFNSIVVLLLIKLTVLSMVLASTHAPAPTPTPKVETKATEAAKSSSKDEIPDQTFDRYINNERYMLQQYECLMGNKPCDHVGRKLKAAVPLVVRGLGCPKCSPREEEQMKRIVSHVQRSYPDKWQKLIRKYGQ</sequence>
<proteinExistence type="evidence at transcript level"/>
<dbReference type="PANTHER" id="PTHR11257">
    <property type="entry name" value="CHEMOSENSORY PROTEIN-RELATED"/>
    <property type="match status" value="1"/>
</dbReference>
<organism evidence="3">
    <name type="scientific">Laodelphax striatellus</name>
    <name type="common">Small brown planthopper</name>
    <name type="synonym">Delphax striatella</name>
    <dbReference type="NCBI Taxonomy" id="195883"/>
    <lineage>
        <taxon>Eukaryota</taxon>
        <taxon>Metazoa</taxon>
        <taxon>Ecdysozoa</taxon>
        <taxon>Arthropoda</taxon>
        <taxon>Hexapoda</taxon>
        <taxon>Insecta</taxon>
        <taxon>Pterygota</taxon>
        <taxon>Neoptera</taxon>
        <taxon>Paraneoptera</taxon>
        <taxon>Hemiptera</taxon>
        <taxon>Auchenorrhyncha</taxon>
        <taxon>Fulgoroidea</taxon>
        <taxon>Delphacidae</taxon>
        <taxon>Criomorphinae</taxon>
        <taxon>Laodelphax</taxon>
    </lineage>
</organism>
<dbReference type="EMBL" id="KC516760">
    <property type="protein sequence ID" value="AGZ04935.1"/>
    <property type="molecule type" value="mRNA"/>
</dbReference>
<accession>A0A096W1M5</accession>
<keyword evidence="2" id="KW-0732">Signal</keyword>
<evidence type="ECO:0000256" key="2">
    <source>
        <dbReference type="SAM" id="SignalP"/>
    </source>
</evidence>
<dbReference type="InterPro" id="IPR036682">
    <property type="entry name" value="OS_D_A10/PebIII_sf"/>
</dbReference>
<evidence type="ECO:0000256" key="1">
    <source>
        <dbReference type="SAM" id="MobiDB-lite"/>
    </source>
</evidence>
<dbReference type="InterPro" id="IPR005055">
    <property type="entry name" value="A10/PebIII"/>
</dbReference>
<feature type="region of interest" description="Disordered" evidence="1">
    <location>
        <begin position="30"/>
        <end position="57"/>
    </location>
</feature>
<dbReference type="AlphaFoldDB" id="A0A096W1M5"/>